<comment type="caution">
    <text evidence="2">The sequence shown here is derived from an EMBL/GenBank/DDBJ whole genome shotgun (WGS) entry which is preliminary data.</text>
</comment>
<keyword evidence="1" id="KW-0812">Transmembrane</keyword>
<keyword evidence="1" id="KW-0472">Membrane</keyword>
<proteinExistence type="predicted"/>
<feature type="transmembrane region" description="Helical" evidence="1">
    <location>
        <begin position="144"/>
        <end position="163"/>
    </location>
</feature>
<reference evidence="3" key="1">
    <citation type="journal article" date="2019" name="Int. J. Syst. Evol. Microbiol.">
        <title>The Global Catalogue of Microorganisms (GCM) 10K type strain sequencing project: providing services to taxonomists for standard genome sequencing and annotation.</title>
        <authorList>
            <consortium name="The Broad Institute Genomics Platform"/>
            <consortium name="The Broad Institute Genome Sequencing Center for Infectious Disease"/>
            <person name="Wu L."/>
            <person name="Ma J."/>
        </authorList>
    </citation>
    <scope>NUCLEOTIDE SEQUENCE [LARGE SCALE GENOMIC DNA]</scope>
    <source>
        <strain evidence="3">CCUG 57401</strain>
    </source>
</reference>
<gene>
    <name evidence="2" type="ORF">ACFPOE_15335</name>
</gene>
<evidence type="ECO:0000313" key="3">
    <source>
        <dbReference type="Proteomes" id="UP001596037"/>
    </source>
</evidence>
<feature type="transmembrane region" description="Helical" evidence="1">
    <location>
        <begin position="71"/>
        <end position="92"/>
    </location>
</feature>
<accession>A0ABW0NEZ5</accession>
<dbReference type="Proteomes" id="UP001596037">
    <property type="component" value="Unassembled WGS sequence"/>
</dbReference>
<feature type="transmembrane region" description="Helical" evidence="1">
    <location>
        <begin position="39"/>
        <end position="59"/>
    </location>
</feature>
<dbReference type="RefSeq" id="WP_376850997.1">
    <property type="nucleotide sequence ID" value="NZ_JBHSMF010000009.1"/>
</dbReference>
<keyword evidence="1" id="KW-1133">Transmembrane helix</keyword>
<name>A0ABW0NEZ5_9BURK</name>
<protein>
    <submittedName>
        <fullName evidence="2">Uncharacterized protein</fullName>
    </submittedName>
</protein>
<organism evidence="2 3">
    <name type="scientific">Caenimonas terrae</name>
    <dbReference type="NCBI Taxonomy" id="696074"/>
    <lineage>
        <taxon>Bacteria</taxon>
        <taxon>Pseudomonadati</taxon>
        <taxon>Pseudomonadota</taxon>
        <taxon>Betaproteobacteria</taxon>
        <taxon>Burkholderiales</taxon>
        <taxon>Comamonadaceae</taxon>
        <taxon>Caenimonas</taxon>
    </lineage>
</organism>
<feature type="transmembrane region" description="Helical" evidence="1">
    <location>
        <begin position="175"/>
        <end position="197"/>
    </location>
</feature>
<keyword evidence="3" id="KW-1185">Reference proteome</keyword>
<evidence type="ECO:0000256" key="1">
    <source>
        <dbReference type="SAM" id="Phobius"/>
    </source>
</evidence>
<dbReference type="EMBL" id="JBHSMF010000009">
    <property type="protein sequence ID" value="MFC5498921.1"/>
    <property type="molecule type" value="Genomic_DNA"/>
</dbReference>
<feature type="transmembrane region" description="Helical" evidence="1">
    <location>
        <begin position="98"/>
        <end position="123"/>
    </location>
</feature>
<evidence type="ECO:0000313" key="2">
    <source>
        <dbReference type="EMBL" id="MFC5498921.1"/>
    </source>
</evidence>
<sequence length="221" mass="22763">MTHAWWTGTELVLLACALTASLALRPWRMLAPGTDGAPLATPFLATLTIVPWLWAWPAATALPIPLQWSAAPLAVLMLGWPLAVPLLLAAGLSTMLTVHASLAAALSTTLWSGLLPATLVLLLGHAARKAFGTHPAAYLLARAYAVPLLALFACALGAGAGGGPSLGAEPEMRTVVAGLLAMAEAAWTCAVATLLVACRPQWLATWSDGLYLGPPPGRKAA</sequence>